<gene>
    <name evidence="6" type="ORF">CU102_03410</name>
</gene>
<comment type="caution">
    <text evidence="6">The sequence shown here is derived from an EMBL/GenBank/DDBJ whole genome shotgun (WGS) entry which is preliminary data.</text>
</comment>
<comment type="pathway">
    <text evidence="1">Lipid metabolism.</text>
</comment>
<evidence type="ECO:0000313" key="6">
    <source>
        <dbReference type="EMBL" id="PSH70155.1"/>
    </source>
</evidence>
<evidence type="ECO:0000256" key="2">
    <source>
        <dbReference type="ARBA" id="ARBA00022603"/>
    </source>
</evidence>
<keyword evidence="2 6" id="KW-0489">Methyltransferase</keyword>
<dbReference type="AlphaFoldDB" id="A0A2P7BUK4"/>
<dbReference type="InterPro" id="IPR013216">
    <property type="entry name" value="Methyltransf_11"/>
</dbReference>
<evidence type="ECO:0000256" key="4">
    <source>
        <dbReference type="ARBA" id="ARBA00025707"/>
    </source>
</evidence>
<keyword evidence="7" id="KW-1185">Reference proteome</keyword>
<dbReference type="OrthoDB" id="21342at2"/>
<proteinExistence type="predicted"/>
<dbReference type="GO" id="GO:0008757">
    <property type="term" value="F:S-adenosylmethionine-dependent methyltransferase activity"/>
    <property type="evidence" value="ECO:0007669"/>
    <property type="project" value="InterPro"/>
</dbReference>
<dbReference type="InterPro" id="IPR029063">
    <property type="entry name" value="SAM-dependent_MTases_sf"/>
</dbReference>
<dbReference type="Pfam" id="PF08241">
    <property type="entry name" value="Methyltransf_11"/>
    <property type="match status" value="1"/>
</dbReference>
<evidence type="ECO:0000256" key="3">
    <source>
        <dbReference type="ARBA" id="ARBA00022679"/>
    </source>
</evidence>
<name>A0A2P7BUK4_9HYPH</name>
<keyword evidence="3 6" id="KW-0808">Transferase</keyword>
<dbReference type="RefSeq" id="WP_106709570.1">
    <property type="nucleotide sequence ID" value="NZ_PGGO01000002.1"/>
</dbReference>
<dbReference type="GO" id="GO:0032259">
    <property type="term" value="P:methylation"/>
    <property type="evidence" value="ECO:0007669"/>
    <property type="project" value="UniProtKB-KW"/>
</dbReference>
<dbReference type="PANTHER" id="PTHR44307">
    <property type="entry name" value="PHOSPHOETHANOLAMINE METHYLTRANSFERASE"/>
    <property type="match status" value="1"/>
</dbReference>
<evidence type="ECO:0000259" key="5">
    <source>
        <dbReference type="Pfam" id="PF08241"/>
    </source>
</evidence>
<dbReference type="SUPFAM" id="SSF53335">
    <property type="entry name" value="S-adenosyl-L-methionine-dependent methyltransferases"/>
    <property type="match status" value="1"/>
</dbReference>
<dbReference type="PANTHER" id="PTHR44307:SF2">
    <property type="entry name" value="PHOSPHOETHANOLAMINE METHYLTRANSFERASE ISOFORM X1"/>
    <property type="match status" value="1"/>
</dbReference>
<dbReference type="CDD" id="cd02440">
    <property type="entry name" value="AdoMet_MTases"/>
    <property type="match status" value="1"/>
</dbReference>
<evidence type="ECO:0000313" key="7">
    <source>
        <dbReference type="Proteomes" id="UP000241444"/>
    </source>
</evidence>
<organism evidence="6 7">
    <name type="scientific">Phyllobacterium brassicacearum</name>
    <dbReference type="NCBI Taxonomy" id="314235"/>
    <lineage>
        <taxon>Bacteria</taxon>
        <taxon>Pseudomonadati</taxon>
        <taxon>Pseudomonadota</taxon>
        <taxon>Alphaproteobacteria</taxon>
        <taxon>Hyphomicrobiales</taxon>
        <taxon>Phyllobacteriaceae</taxon>
        <taxon>Phyllobacterium</taxon>
    </lineage>
</organism>
<feature type="domain" description="Methyltransferase type 11" evidence="5">
    <location>
        <begin position="67"/>
        <end position="166"/>
    </location>
</feature>
<comment type="pathway">
    <text evidence="4">Phospholipid metabolism.</text>
</comment>
<reference evidence="7" key="1">
    <citation type="submission" date="2017-11" db="EMBL/GenBank/DDBJ databases">
        <authorList>
            <person name="Kuznetsova I."/>
            <person name="Sazanova A."/>
            <person name="Chirak E."/>
            <person name="Safronova V."/>
            <person name="Willems A."/>
        </authorList>
    </citation>
    <scope>NUCLEOTIDE SEQUENCE [LARGE SCALE GENOMIC DNA]</scope>
    <source>
        <strain evidence="7">STM 196</strain>
    </source>
</reference>
<protein>
    <submittedName>
        <fullName evidence="6">Class I SAM-dependent methyltransferase</fullName>
    </submittedName>
</protein>
<evidence type="ECO:0000256" key="1">
    <source>
        <dbReference type="ARBA" id="ARBA00005189"/>
    </source>
</evidence>
<dbReference type="Proteomes" id="UP000241444">
    <property type="component" value="Unassembled WGS sequence"/>
</dbReference>
<dbReference type="Gene3D" id="3.40.50.150">
    <property type="entry name" value="Vaccinia Virus protein VP39"/>
    <property type="match status" value="1"/>
</dbReference>
<dbReference type="EMBL" id="PGGO01000002">
    <property type="protein sequence ID" value="PSH70155.1"/>
    <property type="molecule type" value="Genomic_DNA"/>
</dbReference>
<accession>A0A2P7BUK4</accession>
<sequence>MKEKLQTEEGSRYAFYRAQYARFGSPLAAEIRQEVYGEDIGQVGWRTLEEQDKITALVAERPDSHLLDIACGSGGPSLAVVLSAGCRLTGVDIEPEGITEARHRALAMGLDVGVEFVIADCSQPLPFNGNTFDVVACIDAVLHLKDRFALLADWFRLLKPGGRLLFTDAAVLTGAVSKQELDVRASQGEFVFVPPGLNEAAIVNAGFRLRKCEDTTHATADIANRLHATRHARSKALQEEEGAEWFAKRQTFLAMTADLAGGGKLSRFLYVADKG</sequence>